<keyword evidence="2" id="KW-1277">Toxin-antitoxin system</keyword>
<dbReference type="Pfam" id="PF02452">
    <property type="entry name" value="PemK_toxin"/>
    <property type="match status" value="1"/>
</dbReference>
<evidence type="ECO:0000256" key="1">
    <source>
        <dbReference type="ARBA" id="ARBA00007521"/>
    </source>
</evidence>
<comment type="caution">
    <text evidence="3">The sequence shown here is derived from an EMBL/GenBank/DDBJ whole genome shotgun (WGS) entry which is preliminary data.</text>
</comment>
<dbReference type="GO" id="GO:0003677">
    <property type="term" value="F:DNA binding"/>
    <property type="evidence" value="ECO:0007669"/>
    <property type="project" value="InterPro"/>
</dbReference>
<dbReference type="Gene3D" id="2.30.30.110">
    <property type="match status" value="1"/>
</dbReference>
<dbReference type="EMBL" id="SMYO01000038">
    <property type="protein sequence ID" value="TDK54755.1"/>
    <property type="molecule type" value="Genomic_DNA"/>
</dbReference>
<evidence type="ECO:0000313" key="3">
    <source>
        <dbReference type="EMBL" id="TDK54755.1"/>
    </source>
</evidence>
<reference evidence="3 4" key="1">
    <citation type="submission" date="2019-03" db="EMBL/GenBank/DDBJ databases">
        <title>Bacillus niacini sp. nov. a Nicotinate-Metabolizing Mesophile Isolated from Soil.</title>
        <authorList>
            <person name="Zhang G."/>
        </authorList>
    </citation>
    <scope>NUCLEOTIDE SEQUENCE [LARGE SCALE GENOMIC DNA]</scope>
    <source>
        <strain evidence="3 4">WN066</strain>
    </source>
</reference>
<gene>
    <name evidence="3" type="ORF">E2K98_28855</name>
</gene>
<dbReference type="Proteomes" id="UP000295132">
    <property type="component" value="Unassembled WGS sequence"/>
</dbReference>
<dbReference type="InterPro" id="IPR011067">
    <property type="entry name" value="Plasmid_toxin/cell-grow_inhib"/>
</dbReference>
<protein>
    <submittedName>
        <fullName evidence="3">Type II toxin-antitoxin system PemK/MazF family toxin</fullName>
    </submittedName>
</protein>
<sequence>MAKPIRKKKYSNPITNNRLFRVLVKQAIAIRSIKQKNQHLVEEWLRKFADFIYAEDNKHFEPAKLGKYKAGDIIFAEFGYNVGSEFGGSHYAVVIENSPLNAKMIMVVPLSSLEPSQSEEDVHPNDAYLGELPQLNKIAHSAEGTKSFAVINQTRAIAKQRIIAPVNKYHKRIFIDGPLLGLIYDKFKTRYTTQGLKRINKPEEE</sequence>
<dbReference type="RefSeq" id="WP_133340279.1">
    <property type="nucleotide sequence ID" value="NZ_SMYO01000038.1"/>
</dbReference>
<evidence type="ECO:0000256" key="2">
    <source>
        <dbReference type="ARBA" id="ARBA00022649"/>
    </source>
</evidence>
<comment type="similarity">
    <text evidence="1">Belongs to the PemK/MazF family.</text>
</comment>
<dbReference type="InterPro" id="IPR003477">
    <property type="entry name" value="PemK-like"/>
</dbReference>
<accession>A0A4R5VHY0</accession>
<proteinExistence type="inferred from homology"/>
<evidence type="ECO:0000313" key="4">
    <source>
        <dbReference type="Proteomes" id="UP000295132"/>
    </source>
</evidence>
<name>A0A4R5VHY0_9BACI</name>
<organism evidence="3 4">
    <name type="scientific">Bacillus salipaludis</name>
    <dbReference type="NCBI Taxonomy" id="2547811"/>
    <lineage>
        <taxon>Bacteria</taxon>
        <taxon>Bacillati</taxon>
        <taxon>Bacillota</taxon>
        <taxon>Bacilli</taxon>
        <taxon>Bacillales</taxon>
        <taxon>Bacillaceae</taxon>
        <taxon>Bacillus</taxon>
    </lineage>
</organism>
<dbReference type="AlphaFoldDB" id="A0A4R5VHY0"/>
<dbReference type="SUPFAM" id="SSF50118">
    <property type="entry name" value="Cell growth inhibitor/plasmid maintenance toxic component"/>
    <property type="match status" value="1"/>
</dbReference>